<accession>A0A6H0Y1V5</accession>
<reference evidence="6 7" key="1">
    <citation type="journal article" date="2016" name="Sci. Rep.">
        <title>Peltaster fructicola genome reveals evolution from an invasive phytopathogen to an ectophytic parasite.</title>
        <authorList>
            <person name="Xu C."/>
            <person name="Chen H."/>
            <person name="Gleason M.L."/>
            <person name="Xu J.R."/>
            <person name="Liu H."/>
            <person name="Zhang R."/>
            <person name="Sun G."/>
        </authorList>
    </citation>
    <scope>NUCLEOTIDE SEQUENCE [LARGE SCALE GENOMIC DNA]</scope>
    <source>
        <strain evidence="6 7">LNHT1506</strain>
    </source>
</reference>
<sequence>MASASRTDGLIPAVILDELSLRQLSRRAKALLPTSSDYYETHDDVVKYVDTFHLVIETASSEALSATHQVAAWNTLSTFLDQTAAHQNHALRNLLWTARLWQKSLYTFLARGPEARPKSIKQLLGSLTSALHRTQSDVDSIADRQSTIQLLVATVLQKDNQWPVRPCLMLLSNLLRKGVFDLEHVSQAAGFNSGADCLATLLQACMKWTVIDDCASTAGQLLAVLLDQAEVAENNGPEPLWVDTLSFVLKDQPNTVDAFRLYLMPALFKRNKEGFLTLLQHFDIATHLQRSRSSGAREMTVLLAALQVGNANGLVEISPDTTIDASVCPVRLPVSTLVPLLRHADRSIRLTGLSLLIDTPSMSQPVHKVGLEALKGNLPHLHADTDLNFRSELFSLSQRLLDRLRVSTSNKAKVLQDSQPAVDALVQPERNFILWYKRFLMWELRPGASYQRHISALRCLSILMRSGVDRALPVDGLSKAAKAGGKWPFDVKIVDEDFEQVLITMILDPFDDVRQVTASLLETYVNAAADSKKQYDRLLDALHVAERKMLASGRADQADAVAYIYALLYSSSHADLALDLFLSLIVKAEHMLEAAKASLATAVKRYPLHGILTSLRYLLDKPASRDIMQEDIYNRLARLLHTIWQVVSPILCDDAPEGFLPDEIPSAAAVSSKAVLSYCWRALKEASSLTDSMLIRLGSQDHVWIAGYKSDLIELTFTQLAELRHRGAFSTVAQTWNRCCAVIGDAVSLPLLLQRVISLIQKATINTRRSAGMPSLLCGILIAGPEELLEQSFTQLAAISRQEVQQGLDDESSLPQVHAMNCLKDILKSTKLADRSERYVPVALQLAAFSLPSKAWAIRNCGLMLFRAVIDRLLGTNDSYEEDTKAKNVMDFRQRRTLLDQVLSLLPTEKHDVVLEGVFPALQLLQHSILPEDRRVEVESIVTTLLENRSWHIRDKAARTLVALIPEQALFAKSIARLNEHKSIVSSHNMLHGVLLCLKHLLRASRHQLRDVLAEEDLTEVLLLTQHFAEETRCSVLREAAQSVHNQTRGLVSEAVSASALTSKSDDMSDLMAAQALSVISNPAMADQWLLKRGSWLNRQTKEMSEVLLFQWEDYIAACTSATGDESVFSSVELAGSLCNLEAGLQLLWQSPRGRRILLKICLLIYDLLNDDDEELRLKASQVASTVLSLSDKDAMSGSFEPIIAGHKLLAFMVANYAESQRFGQECRRRAFQLDHSNDEGLTQLLGEVNSQDTDLFAEEKQNLYLDEVLEAKAWSQAARKIVSCMRKDIDDLVRKTNAALDAMITKAQSSKPDAFGWSTTEAVFPFGLRVIYAVEFLLHHVTNSGDRLSIPPSQLREKLLRFEVAAKAAGLHPLWQSELQRISKVAAVSQFSAIQSLLNGVVGHLSSATTL</sequence>
<feature type="domain" description="tRNA (32-2'-O)-methyltransferase regulator THADA-like TPR repeats region" evidence="4">
    <location>
        <begin position="240"/>
        <end position="515"/>
    </location>
</feature>
<comment type="similarity">
    <text evidence="1">Belongs to the THADA family.</text>
</comment>
<evidence type="ECO:0000313" key="6">
    <source>
        <dbReference type="EMBL" id="QIX00849.1"/>
    </source>
</evidence>
<dbReference type="OrthoDB" id="73997at2759"/>
<evidence type="ECO:0000259" key="5">
    <source>
        <dbReference type="Pfam" id="PF25151"/>
    </source>
</evidence>
<evidence type="ECO:0000256" key="1">
    <source>
        <dbReference type="ARBA" id="ARBA00010409"/>
    </source>
</evidence>
<dbReference type="PANTHER" id="PTHR14387:SF0">
    <property type="entry name" value="DUF2428 DOMAIN-CONTAINING PROTEIN"/>
    <property type="match status" value="1"/>
</dbReference>
<evidence type="ECO:0000259" key="3">
    <source>
        <dbReference type="Pfam" id="PF10350"/>
    </source>
</evidence>
<dbReference type="Pfam" id="PF26523">
    <property type="entry name" value="Trm732_C"/>
    <property type="match status" value="1"/>
</dbReference>
<proteinExistence type="inferred from homology"/>
<evidence type="ECO:0000256" key="2">
    <source>
        <dbReference type="ARBA" id="ARBA00022694"/>
    </source>
</evidence>
<dbReference type="Pfam" id="PF25151">
    <property type="entry name" value="TPR_Trm732_C"/>
    <property type="match status" value="1"/>
</dbReference>
<dbReference type="EMBL" id="CP051142">
    <property type="protein sequence ID" value="QIX00849.1"/>
    <property type="molecule type" value="Genomic_DNA"/>
</dbReference>
<feature type="domain" description="DUF2428" evidence="3">
    <location>
        <begin position="632"/>
        <end position="857"/>
    </location>
</feature>
<dbReference type="InterPro" id="IPR016024">
    <property type="entry name" value="ARM-type_fold"/>
</dbReference>
<dbReference type="PANTHER" id="PTHR14387">
    <property type="entry name" value="THADA/DEATH RECEPTOR INTERACTING PROTEIN"/>
    <property type="match status" value="1"/>
</dbReference>
<dbReference type="SUPFAM" id="SSF48371">
    <property type="entry name" value="ARM repeat"/>
    <property type="match status" value="2"/>
</dbReference>
<dbReference type="Pfam" id="PF25150">
    <property type="entry name" value="TPR_Trm732"/>
    <property type="match status" value="1"/>
</dbReference>
<protein>
    <submittedName>
        <fullName evidence="6">Uncharacterized protein</fullName>
    </submittedName>
</protein>
<gene>
    <name evidence="6" type="ORF">AMS68_006366</name>
</gene>
<dbReference type="InterPro" id="IPR019442">
    <property type="entry name" value="THADA/TRM732_DUF2428"/>
</dbReference>
<evidence type="ECO:0000313" key="7">
    <source>
        <dbReference type="Proteomes" id="UP000503462"/>
    </source>
</evidence>
<dbReference type="GO" id="GO:0005829">
    <property type="term" value="C:cytosol"/>
    <property type="evidence" value="ECO:0007669"/>
    <property type="project" value="TreeGrafter"/>
</dbReference>
<dbReference type="Pfam" id="PF10350">
    <property type="entry name" value="DUF2428"/>
    <property type="match status" value="1"/>
</dbReference>
<dbReference type="InterPro" id="IPR056843">
    <property type="entry name" value="THADA-like_TPR"/>
</dbReference>
<organism evidence="6 7">
    <name type="scientific">Peltaster fructicola</name>
    <dbReference type="NCBI Taxonomy" id="286661"/>
    <lineage>
        <taxon>Eukaryota</taxon>
        <taxon>Fungi</taxon>
        <taxon>Dikarya</taxon>
        <taxon>Ascomycota</taxon>
        <taxon>Pezizomycotina</taxon>
        <taxon>Dothideomycetes</taxon>
        <taxon>Dothideomycetes incertae sedis</taxon>
        <taxon>Peltaster</taxon>
    </lineage>
</organism>
<dbReference type="InterPro" id="IPR056842">
    <property type="entry name" value="THADA-like_TPR_C"/>
</dbReference>
<dbReference type="Proteomes" id="UP000503462">
    <property type="component" value="Chromosome 4"/>
</dbReference>
<dbReference type="InterPro" id="IPR051954">
    <property type="entry name" value="tRNA_methyltransferase_THADA"/>
</dbReference>
<keyword evidence="2" id="KW-0819">tRNA processing</keyword>
<name>A0A6H0Y1V5_9PEZI</name>
<keyword evidence="7" id="KW-1185">Reference proteome</keyword>
<feature type="domain" description="tRNA (32-2'-O)-methyltransferase regulator THADA-like C-terminal TPR repeats region" evidence="5">
    <location>
        <begin position="859"/>
        <end position="1001"/>
    </location>
</feature>
<evidence type="ECO:0000259" key="4">
    <source>
        <dbReference type="Pfam" id="PF25150"/>
    </source>
</evidence>
<dbReference type="GO" id="GO:0030488">
    <property type="term" value="P:tRNA methylation"/>
    <property type="evidence" value="ECO:0007669"/>
    <property type="project" value="TreeGrafter"/>
</dbReference>